<protein>
    <recommendedName>
        <fullName evidence="9">V-type proton ATPase subunit a</fullName>
    </recommendedName>
</protein>
<evidence type="ECO:0000256" key="9">
    <source>
        <dbReference type="RuleBase" id="RU361189"/>
    </source>
</evidence>
<dbReference type="GO" id="GO:0000220">
    <property type="term" value="C:vacuolar proton-transporting V-type ATPase, V0 domain"/>
    <property type="evidence" value="ECO:0007669"/>
    <property type="project" value="InterPro"/>
</dbReference>
<keyword evidence="10" id="KW-0175">Coiled coil</keyword>
<evidence type="ECO:0000256" key="2">
    <source>
        <dbReference type="ARBA" id="ARBA00009904"/>
    </source>
</evidence>
<dbReference type="PIRSF" id="PIRSF001293">
    <property type="entry name" value="ATP6V0A1"/>
    <property type="match status" value="1"/>
</dbReference>
<dbReference type="EMBL" id="CP033156">
    <property type="protein sequence ID" value="AYO44990.1"/>
    <property type="molecule type" value="Genomic_DNA"/>
</dbReference>
<dbReference type="AlphaFoldDB" id="A0A3G2SAR4"/>
<dbReference type="GO" id="GO:0007035">
    <property type="term" value="P:vacuolar acidification"/>
    <property type="evidence" value="ECO:0007669"/>
    <property type="project" value="TreeGrafter"/>
</dbReference>
<keyword evidence="12" id="KW-1185">Reference proteome</keyword>
<dbReference type="Proteomes" id="UP000269793">
    <property type="component" value="Chromosome IX"/>
</dbReference>
<dbReference type="VEuPathDB" id="FungiDB:DNF11_4040"/>
<reference evidence="11 12" key="1">
    <citation type="submission" date="2018-10" db="EMBL/GenBank/DDBJ databases">
        <title>Complete genome sequence of Malassezia restricta CBS 7877.</title>
        <authorList>
            <person name="Morand S.C."/>
            <person name="Bertignac M."/>
            <person name="Iltis A."/>
            <person name="Kolder I."/>
            <person name="Pirovano W."/>
            <person name="Jourdain R."/>
            <person name="Clavaud C."/>
        </authorList>
    </citation>
    <scope>NUCLEOTIDE SEQUENCE [LARGE SCALE GENOMIC DNA]</scope>
    <source>
        <strain evidence="11 12">CBS 7877</strain>
    </source>
</reference>
<evidence type="ECO:0000256" key="7">
    <source>
        <dbReference type="ARBA" id="ARBA00023065"/>
    </source>
</evidence>
<evidence type="ECO:0000313" key="11">
    <source>
        <dbReference type="EMBL" id="AYO44990.1"/>
    </source>
</evidence>
<keyword evidence="5 9" id="KW-0375">Hydrogen ion transport</keyword>
<comment type="similarity">
    <text evidence="2 9">Belongs to the V-ATPase 116 kDa subunit family.</text>
</comment>
<comment type="function">
    <text evidence="9">Essential component of the vacuolar proton pump (V-ATPase), a multimeric enzyme that catalyzes the translocation of protons across the membranes. Required for assembly and activity of the V-ATPase.</text>
</comment>
<comment type="subcellular location">
    <subcellularLocation>
        <location evidence="1">Membrane</location>
        <topology evidence="1">Multi-pass membrane protein</topology>
    </subcellularLocation>
</comment>
<dbReference type="Pfam" id="PF01496">
    <property type="entry name" value="V_ATPase_I"/>
    <property type="match status" value="1"/>
</dbReference>
<feature type="transmembrane region" description="Helical" evidence="9">
    <location>
        <begin position="428"/>
        <end position="453"/>
    </location>
</feature>
<dbReference type="OrthoDB" id="10264220at2759"/>
<dbReference type="PANTHER" id="PTHR11629">
    <property type="entry name" value="VACUOLAR PROTON ATPASES"/>
    <property type="match status" value="1"/>
</dbReference>
<evidence type="ECO:0000256" key="3">
    <source>
        <dbReference type="ARBA" id="ARBA00022448"/>
    </source>
</evidence>
<feature type="coiled-coil region" evidence="10">
    <location>
        <begin position="103"/>
        <end position="137"/>
    </location>
</feature>
<accession>A0A3G2SAR4</accession>
<dbReference type="PANTHER" id="PTHR11629:SF63">
    <property type="entry name" value="V-TYPE PROTON ATPASE SUBUNIT A"/>
    <property type="match status" value="1"/>
</dbReference>
<feature type="transmembrane region" description="Helical" evidence="9">
    <location>
        <begin position="585"/>
        <end position="603"/>
    </location>
</feature>
<dbReference type="InterPro" id="IPR002490">
    <property type="entry name" value="V-ATPase_116kDa_su"/>
</dbReference>
<proteinExistence type="inferred from homology"/>
<keyword evidence="4 9" id="KW-0812">Transmembrane</keyword>
<evidence type="ECO:0000313" key="12">
    <source>
        <dbReference type="Proteomes" id="UP000269793"/>
    </source>
</evidence>
<dbReference type="GO" id="GO:0046961">
    <property type="term" value="F:proton-transporting ATPase activity, rotational mechanism"/>
    <property type="evidence" value="ECO:0007669"/>
    <property type="project" value="InterPro"/>
</dbReference>
<feature type="transmembrane region" description="Helical" evidence="9">
    <location>
        <begin position="474"/>
        <end position="491"/>
    </location>
</feature>
<evidence type="ECO:0000256" key="5">
    <source>
        <dbReference type="ARBA" id="ARBA00022781"/>
    </source>
</evidence>
<name>A0A3G2SAR4_MALR7</name>
<evidence type="ECO:0000256" key="10">
    <source>
        <dbReference type="SAM" id="Coils"/>
    </source>
</evidence>
<organism evidence="11 12">
    <name type="scientific">Malassezia restricta (strain ATCC 96810 / NBRC 103918 / CBS 7877)</name>
    <name type="common">Seborrheic dermatitis infection agent</name>
    <dbReference type="NCBI Taxonomy" id="425264"/>
    <lineage>
        <taxon>Eukaryota</taxon>
        <taxon>Fungi</taxon>
        <taxon>Dikarya</taxon>
        <taxon>Basidiomycota</taxon>
        <taxon>Ustilaginomycotina</taxon>
        <taxon>Malasseziomycetes</taxon>
        <taxon>Malasseziales</taxon>
        <taxon>Malasseziaceae</taxon>
        <taxon>Malassezia</taxon>
    </lineage>
</organism>
<dbReference type="STRING" id="425264.A0A3G2SAR4"/>
<dbReference type="GO" id="GO:0000329">
    <property type="term" value="C:fungal-type vacuole membrane"/>
    <property type="evidence" value="ECO:0007669"/>
    <property type="project" value="TreeGrafter"/>
</dbReference>
<dbReference type="InterPro" id="IPR026028">
    <property type="entry name" value="V-type_ATPase_116kDa_su_euka"/>
</dbReference>
<evidence type="ECO:0000256" key="6">
    <source>
        <dbReference type="ARBA" id="ARBA00022989"/>
    </source>
</evidence>
<gene>
    <name evidence="11" type="primary">vph-1</name>
    <name evidence="11" type="ORF">DNF11_4040</name>
</gene>
<feature type="transmembrane region" description="Helical" evidence="9">
    <location>
        <begin position="776"/>
        <end position="805"/>
    </location>
</feature>
<evidence type="ECO:0000256" key="4">
    <source>
        <dbReference type="ARBA" id="ARBA00022692"/>
    </source>
</evidence>
<feature type="transmembrane region" description="Helical" evidence="9">
    <location>
        <begin position="654"/>
        <end position="673"/>
    </location>
</feature>
<feature type="transmembrane region" description="Helical" evidence="9">
    <location>
        <begin position="548"/>
        <end position="565"/>
    </location>
</feature>
<keyword evidence="6 9" id="KW-1133">Transmembrane helix</keyword>
<keyword evidence="8 9" id="KW-0472">Membrane</keyword>
<sequence length="843" mass="95084">MSDESLFRSAAMSLVQVYIPTESVHETVHELGELGHVQFRDLNPDVTPFQRTFVAEIRRLDEMERRLQFLQTQLEREAMPARPLERAIPFLAADEGQSGPMRLEELARRLQEHESRVAQMNGSHDALQRRLLELEEAKHVIHETEAFFQQAETPPAEASSAVRVSMDEDVHDEAPLLTQQGAGVRGMDAPGPVDVEFVAGTVERSQMATLERVLWRALRGNLYMNYAEIQQALEDPSREEPVYKNVFVIFAHGAAVLSKIRKICESMGGTLYPVASDPLQCREHLRQVLERIEDHENILYSTNAARRAELVRVAESIRAWDDLVRREKLIFGTMNLFRTDVSRKTMVAEGWVPSAALPSVQLALRRATETTGAHVSSVMQTMRTKETPPTYQRTNKVTEGFQAIIDAYGYARYQEVNPGLFTVITFPFMFAVMFGDVGHGLLMSLMAGAMVLYERRLLRTRLDEITSMFFYGRYMILGMGLFSMFTGLVYNDVFSRSMHLFRSGWTWPRGTGTLTAEPTGHTYAFGLDPSWHGADNALVFTNSFKMKLSIVLGVVHMTFALLLNVPNHMHFQRRLFIWAELVPQLLFLEALFGYLVITIVYKWSVDWYALDAHGAPLHNAPPGLLNMLIYMFLQPGHVAPEQQLYRGQATVQTLLLLVALVCVPWMLVAKPYFLYREHKEREGAGYHAVGSARGEERVRDVDAAEQELADEFLEEEEEADGEAFELGEVVIHQVIHTIEFCLGCVSNTASYLRLWALSLAHAQLSQVLWDMTLRPVFGMTGVAGVAATVVAFALWFVLTIGILCVMEGLSAFLHALRLHWVEGGSKHYMADGVPFEPLSLAAP</sequence>
<evidence type="ECO:0000256" key="8">
    <source>
        <dbReference type="ARBA" id="ARBA00023136"/>
    </source>
</evidence>
<evidence type="ECO:0000256" key="1">
    <source>
        <dbReference type="ARBA" id="ARBA00004141"/>
    </source>
</evidence>
<keyword evidence="3 9" id="KW-0813">Transport</keyword>
<dbReference type="GO" id="GO:0051117">
    <property type="term" value="F:ATPase binding"/>
    <property type="evidence" value="ECO:0007669"/>
    <property type="project" value="TreeGrafter"/>
</dbReference>
<keyword evidence="7 9" id="KW-0406">Ion transport</keyword>